<name>A0ACC0HX94_9ERIC</name>
<dbReference type="EMBL" id="CM045761">
    <property type="protein sequence ID" value="KAI8016601.1"/>
    <property type="molecule type" value="Genomic_DNA"/>
</dbReference>
<evidence type="ECO:0000313" key="2">
    <source>
        <dbReference type="Proteomes" id="UP001060215"/>
    </source>
</evidence>
<proteinExistence type="predicted"/>
<evidence type="ECO:0000313" key="1">
    <source>
        <dbReference type="EMBL" id="KAI8016601.1"/>
    </source>
</evidence>
<dbReference type="Proteomes" id="UP001060215">
    <property type="component" value="Chromosome 4"/>
</dbReference>
<organism evidence="1 2">
    <name type="scientific">Camellia lanceoleosa</name>
    <dbReference type="NCBI Taxonomy" id="1840588"/>
    <lineage>
        <taxon>Eukaryota</taxon>
        <taxon>Viridiplantae</taxon>
        <taxon>Streptophyta</taxon>
        <taxon>Embryophyta</taxon>
        <taxon>Tracheophyta</taxon>
        <taxon>Spermatophyta</taxon>
        <taxon>Magnoliopsida</taxon>
        <taxon>eudicotyledons</taxon>
        <taxon>Gunneridae</taxon>
        <taxon>Pentapetalae</taxon>
        <taxon>asterids</taxon>
        <taxon>Ericales</taxon>
        <taxon>Theaceae</taxon>
        <taxon>Camellia</taxon>
    </lineage>
</organism>
<gene>
    <name evidence="1" type="ORF">LOK49_LG05G02220</name>
</gene>
<reference evidence="1 2" key="1">
    <citation type="journal article" date="2022" name="Plant J.">
        <title>Chromosome-level genome of Camellia lanceoleosa provides a valuable resource for understanding genome evolution and self-incompatibility.</title>
        <authorList>
            <person name="Gong W."/>
            <person name="Xiao S."/>
            <person name="Wang L."/>
            <person name="Liao Z."/>
            <person name="Chang Y."/>
            <person name="Mo W."/>
            <person name="Hu G."/>
            <person name="Li W."/>
            <person name="Zhao G."/>
            <person name="Zhu H."/>
            <person name="Hu X."/>
            <person name="Ji K."/>
            <person name="Xiang X."/>
            <person name="Song Q."/>
            <person name="Yuan D."/>
            <person name="Jin S."/>
            <person name="Zhang L."/>
        </authorList>
    </citation>
    <scope>NUCLEOTIDE SEQUENCE [LARGE SCALE GENOMIC DNA]</scope>
    <source>
        <strain evidence="1">SQ_2022a</strain>
    </source>
</reference>
<sequence length="99" mass="11011">MATASHLDSVIIESDNQEVIKLAISEQVPPWETLAIFLDIRHLARQGNLQLPWTPRSNNRAAHWVAQAHARNELPVGWASHPPLALDEIVMHDASPVSL</sequence>
<keyword evidence="2" id="KW-1185">Reference proteome</keyword>
<accession>A0ACC0HX94</accession>
<protein>
    <submittedName>
        <fullName evidence="1">Uncharacterized protein</fullName>
    </submittedName>
</protein>
<comment type="caution">
    <text evidence="1">The sequence shown here is derived from an EMBL/GenBank/DDBJ whole genome shotgun (WGS) entry which is preliminary data.</text>
</comment>